<evidence type="ECO:0000313" key="3">
    <source>
        <dbReference type="Proteomes" id="UP001497623"/>
    </source>
</evidence>
<dbReference type="AlphaFoldDB" id="A0AAV2RCK7"/>
<gene>
    <name evidence="2" type="ORF">MNOR_LOCUS21850</name>
</gene>
<organism evidence="2 3">
    <name type="scientific">Meganyctiphanes norvegica</name>
    <name type="common">Northern krill</name>
    <name type="synonym">Thysanopoda norvegica</name>
    <dbReference type="NCBI Taxonomy" id="48144"/>
    <lineage>
        <taxon>Eukaryota</taxon>
        <taxon>Metazoa</taxon>
        <taxon>Ecdysozoa</taxon>
        <taxon>Arthropoda</taxon>
        <taxon>Crustacea</taxon>
        <taxon>Multicrustacea</taxon>
        <taxon>Malacostraca</taxon>
        <taxon>Eumalacostraca</taxon>
        <taxon>Eucarida</taxon>
        <taxon>Euphausiacea</taxon>
        <taxon>Euphausiidae</taxon>
        <taxon>Meganyctiphanes</taxon>
    </lineage>
</organism>
<comment type="caution">
    <text evidence="2">The sequence shown here is derived from an EMBL/GenBank/DDBJ whole genome shotgun (WGS) entry which is preliminary data.</text>
</comment>
<evidence type="ECO:0000256" key="1">
    <source>
        <dbReference type="SAM" id="MobiDB-lite"/>
    </source>
</evidence>
<keyword evidence="3" id="KW-1185">Reference proteome</keyword>
<sequence length="147" mass="16795">VLPILKKSMGSKCFKFEVTAFKEGPPVDVCPSYFDSENYNKNIFLEVMGELREYSVSNNESRNEGNKTFVETRDSETEAEETEQTVETELNDDEIIAAADLVIRTKMCNGCNCQLGRGDDCNDKKYDVSFILKNEEYNNNLADKRIF</sequence>
<evidence type="ECO:0000313" key="2">
    <source>
        <dbReference type="EMBL" id="CAL4119883.1"/>
    </source>
</evidence>
<feature type="compositionally biased region" description="Basic and acidic residues" evidence="1">
    <location>
        <begin position="61"/>
        <end position="76"/>
    </location>
</feature>
<name>A0AAV2RCK7_MEGNR</name>
<feature type="non-terminal residue" evidence="2">
    <location>
        <position position="1"/>
    </location>
</feature>
<proteinExistence type="predicted"/>
<dbReference type="Proteomes" id="UP001497623">
    <property type="component" value="Unassembled WGS sequence"/>
</dbReference>
<feature type="region of interest" description="Disordered" evidence="1">
    <location>
        <begin position="56"/>
        <end position="83"/>
    </location>
</feature>
<reference evidence="2 3" key="1">
    <citation type="submission" date="2024-05" db="EMBL/GenBank/DDBJ databases">
        <authorList>
            <person name="Wallberg A."/>
        </authorList>
    </citation>
    <scope>NUCLEOTIDE SEQUENCE [LARGE SCALE GENOMIC DNA]</scope>
</reference>
<accession>A0AAV2RCK7</accession>
<protein>
    <recommendedName>
        <fullName evidence="4">Vitellogenin</fullName>
    </recommendedName>
</protein>
<evidence type="ECO:0008006" key="4">
    <source>
        <dbReference type="Google" id="ProtNLM"/>
    </source>
</evidence>
<dbReference type="EMBL" id="CAXKWB010017871">
    <property type="protein sequence ID" value="CAL4119883.1"/>
    <property type="molecule type" value="Genomic_DNA"/>
</dbReference>